<evidence type="ECO:0000256" key="1">
    <source>
        <dbReference type="ARBA" id="ARBA00022737"/>
    </source>
</evidence>
<feature type="repeat" description="TPR" evidence="3">
    <location>
        <begin position="1042"/>
        <end position="1075"/>
    </location>
</feature>
<gene>
    <name evidence="4" type="ORF">HY768_04575</name>
</gene>
<sequence length="1280" mass="141943">MSPLADFFLLSKEQILQKADKLRAEGKPGKAAELLASGLKNNTEDFELLLALAGAHQADEKGRDAASALKNAISLAPARSKEVLESAEELFYNGNRSSDLGDLAFEMNISRRNIEPAVKILKTLPDRDIDAMLSRYGKVKESLDRYRGPAKPAGTRAKDMGVFLSLALLYYRKGQPRPAFDLLDAAAQSPDEYPPVNEAAFQIAATGAGVTEVAMRYGDVLIQTGQRDKALELYSEAAKVQDPQPVIDRLKNFLEKEPDNTGALALIIQLYLKKQQALPGLEAAKRLWKLDQRHRETILAQLREILKLDPQNTDGFMFMGDCALEALKPDLAMTSLARVAELAPELLSQVLDRYHQILEKSPGNFEAATRIIDAYSAAGQTDQVVKSLRDMVSKDATLVDLALEKLNGLLQKNLDQPLALEFLAECYLLRPETLKAARVYQYLAGLGGEWLEKSLSKMQGLLAKEFDQSLASPLIEALIKNNKLAEAVMLGAELGKRNPLSWPEFLPLLDSASPQADPRFNQGLAKICQNLEQQGQDLPVIHLVKAAAWARSGEQQAAAALFLQLHQQPELSRLAKDSLMELAREFPQSGQLQLTLAELHQRDAEPAPMAAALLAAAASDKSLLPQVSLKLQELLRQQPDDLQLQILQMELLYQQRLLDKAFDQANAIAAKWPGAGSAKAYLRLGQIYLEKGELTKAGGGLMKASELDGALSEEALLNLKKLLEIDDTSLPGHYAQAKVLLHLKKYDRSLDELLFVTQREPRWAEKILADIKDIQTADPANHRALVADAQINMVLQNYGPAASALSQALELAPEIADQVAAFYRQMLSKNPDQPQVKMALAKSLVVQNTLDEAVALIEQALSREATLAEPAIGLLRQVLQRDKENIAGLYLLARIYAQRNAAEQSVDMLRQILEISEEQSAEVAVRLQAIIDQFPQVAPARYLLAELQCRTGRYDLALAEYEAVVKARPEDRARVLGSLDHILEQHPNQAEILFFKSRLLAESGDLKASIAGLVRVSELDPSRRTAAAAAIERMMAQHSDLPEIYEALGIIYFEMGKFPQARDLLSGAVKMVEDPERKMRVLFFLAESYLALRQEDKAEEIMNQVRQLNPDADEVFRAMRRFNMRRMQVEVDKSSQALQEAPDDEFRKLDLAGKLLGVGKHDTAVSLLAFKPQSKETAGRRLLLLARAFLGRGEAVSALEVLRAVPLSEHPFNRFQMDVCYLLGQCYEYLGNYAAAVAAYRMIYLDQTDFRDVKRRMEQASGLAVLKELGRRSTALEALA</sequence>
<dbReference type="Proteomes" id="UP000736328">
    <property type="component" value="Unassembled WGS sequence"/>
</dbReference>
<dbReference type="Pfam" id="PF13181">
    <property type="entry name" value="TPR_8"/>
    <property type="match status" value="2"/>
</dbReference>
<evidence type="ECO:0000256" key="3">
    <source>
        <dbReference type="PROSITE-ProRule" id="PRU00339"/>
    </source>
</evidence>
<dbReference type="Pfam" id="PF13432">
    <property type="entry name" value="TPR_16"/>
    <property type="match status" value="1"/>
</dbReference>
<dbReference type="PANTHER" id="PTHR45586">
    <property type="entry name" value="TPR REPEAT-CONTAINING PROTEIN PA4667"/>
    <property type="match status" value="1"/>
</dbReference>
<dbReference type="Gene3D" id="1.25.40.10">
    <property type="entry name" value="Tetratricopeptide repeat domain"/>
    <property type="match status" value="7"/>
</dbReference>
<dbReference type="InterPro" id="IPR019734">
    <property type="entry name" value="TPR_rpt"/>
</dbReference>
<dbReference type="InterPro" id="IPR011990">
    <property type="entry name" value="TPR-like_helical_dom_sf"/>
</dbReference>
<evidence type="ECO:0000313" key="5">
    <source>
        <dbReference type="Proteomes" id="UP000736328"/>
    </source>
</evidence>
<feature type="repeat" description="TPR" evidence="3">
    <location>
        <begin position="211"/>
        <end position="244"/>
    </location>
</feature>
<dbReference type="AlphaFoldDB" id="A0A933IBW3"/>
<dbReference type="PROSITE" id="PS50005">
    <property type="entry name" value="TPR"/>
    <property type="match status" value="5"/>
</dbReference>
<feature type="repeat" description="TPR" evidence="3">
    <location>
        <begin position="1079"/>
        <end position="1112"/>
    </location>
</feature>
<comment type="caution">
    <text evidence="4">The sequence shown here is derived from an EMBL/GenBank/DDBJ whole genome shotgun (WGS) entry which is preliminary data.</text>
</comment>
<dbReference type="SUPFAM" id="SSF48452">
    <property type="entry name" value="TPR-like"/>
    <property type="match status" value="6"/>
</dbReference>
<name>A0A933IBW3_UNCT6</name>
<keyword evidence="2 3" id="KW-0802">TPR repeat</keyword>
<protein>
    <submittedName>
        <fullName evidence="4">Tetratricopeptide repeat protein</fullName>
    </submittedName>
</protein>
<feature type="repeat" description="TPR" evidence="3">
    <location>
        <begin position="678"/>
        <end position="711"/>
    </location>
</feature>
<feature type="repeat" description="TPR" evidence="3">
    <location>
        <begin position="938"/>
        <end position="971"/>
    </location>
</feature>
<reference evidence="4" key="1">
    <citation type="submission" date="2020-07" db="EMBL/GenBank/DDBJ databases">
        <title>Huge and variable diversity of episymbiotic CPR bacteria and DPANN archaea in groundwater ecosystems.</title>
        <authorList>
            <person name="He C.Y."/>
            <person name="Keren R."/>
            <person name="Whittaker M."/>
            <person name="Farag I.F."/>
            <person name="Doudna J."/>
            <person name="Cate J.H.D."/>
            <person name="Banfield J.F."/>
        </authorList>
    </citation>
    <scope>NUCLEOTIDE SEQUENCE</scope>
    <source>
        <strain evidence="4">NC_groundwater_1520_Pr4_B-0.1um_53_5</strain>
    </source>
</reference>
<accession>A0A933IBW3</accession>
<dbReference type="Pfam" id="PF14559">
    <property type="entry name" value="TPR_19"/>
    <property type="match status" value="1"/>
</dbReference>
<evidence type="ECO:0000313" key="4">
    <source>
        <dbReference type="EMBL" id="MBI4726489.1"/>
    </source>
</evidence>
<dbReference type="EMBL" id="JACQXR010000055">
    <property type="protein sequence ID" value="MBI4726489.1"/>
    <property type="molecule type" value="Genomic_DNA"/>
</dbReference>
<keyword evidence="1" id="KW-0677">Repeat</keyword>
<evidence type="ECO:0000256" key="2">
    <source>
        <dbReference type="ARBA" id="ARBA00022803"/>
    </source>
</evidence>
<proteinExistence type="predicted"/>
<dbReference type="PANTHER" id="PTHR45586:SF1">
    <property type="entry name" value="LIPOPOLYSACCHARIDE ASSEMBLY PROTEIN B"/>
    <property type="match status" value="1"/>
</dbReference>
<organism evidence="4 5">
    <name type="scientific">candidate division TA06 bacterium</name>
    <dbReference type="NCBI Taxonomy" id="2250710"/>
    <lineage>
        <taxon>Bacteria</taxon>
        <taxon>Bacteria division TA06</taxon>
    </lineage>
</organism>
<dbReference type="SMART" id="SM00028">
    <property type="entry name" value="TPR"/>
    <property type="match status" value="14"/>
</dbReference>
<dbReference type="InterPro" id="IPR051012">
    <property type="entry name" value="CellSynth/LPSAsmb/PSIAsmb"/>
</dbReference>